<dbReference type="KEGG" id="aup:AsAng_0060700"/>
<protein>
    <submittedName>
        <fullName evidence="1">Uncharacterized protein</fullName>
    </submittedName>
</protein>
<proteinExistence type="predicted"/>
<keyword evidence="2" id="KW-1185">Reference proteome</keyword>
<dbReference type="EMBL" id="AP026867">
    <property type="protein sequence ID" value="BDS15286.1"/>
    <property type="molecule type" value="Genomic_DNA"/>
</dbReference>
<sequence>MRLEIMKHTIAYLIISAILYGGISCTLPEQKEEDKAQNPNLDTGEQTTLSVVESKVDKIDSSLLRATQKAERIKRQEEIVQRVTELKERYQQIEGKEGTYVEEVPLNSFLGNVMESGALEINKIGEQYLRIHADYFDGEPKGGKVFFIANGNLMAVEILQLIEKITENGTIVTDKTTHLFYYDDDSLFRILDYQNKTELEFQTISWEAENIADWDIVKEYLGLS</sequence>
<name>A0A915YLT0_9BACT</name>
<evidence type="ECO:0000313" key="2">
    <source>
        <dbReference type="Proteomes" id="UP001060919"/>
    </source>
</evidence>
<evidence type="ECO:0000313" key="1">
    <source>
        <dbReference type="EMBL" id="BDS15286.1"/>
    </source>
</evidence>
<gene>
    <name evidence="1" type="ORF">AsAng_0060700</name>
</gene>
<reference evidence="1" key="1">
    <citation type="submission" date="2022-09" db="EMBL/GenBank/DDBJ databases">
        <title>Aureispira anguillicida sp. nov., isolated from Leptocephalus of Japanese eel Anguilla japonica.</title>
        <authorList>
            <person name="Yuasa K."/>
            <person name="Mekata T."/>
            <person name="Ikunari K."/>
        </authorList>
    </citation>
    <scope>NUCLEOTIDE SEQUENCE</scope>
    <source>
        <strain evidence="1">EL160426</strain>
    </source>
</reference>
<dbReference type="Proteomes" id="UP001060919">
    <property type="component" value="Chromosome"/>
</dbReference>
<dbReference type="AlphaFoldDB" id="A0A915YLT0"/>
<organism evidence="1 2">
    <name type="scientific">Aureispira anguillae</name>
    <dbReference type="NCBI Taxonomy" id="2864201"/>
    <lineage>
        <taxon>Bacteria</taxon>
        <taxon>Pseudomonadati</taxon>
        <taxon>Bacteroidota</taxon>
        <taxon>Saprospiria</taxon>
        <taxon>Saprospirales</taxon>
        <taxon>Saprospiraceae</taxon>
        <taxon>Aureispira</taxon>
    </lineage>
</organism>
<accession>A0A915YLT0</accession>